<comment type="caution">
    <text evidence="2">The sequence shown here is derived from an EMBL/GenBank/DDBJ whole genome shotgun (WGS) entry which is preliminary data.</text>
</comment>
<keyword evidence="3" id="KW-1185">Reference proteome</keyword>
<gene>
    <name evidence="2" type="ORF">Scep_026433</name>
</gene>
<dbReference type="EMBL" id="JBBNAG010000011">
    <property type="protein sequence ID" value="KAK9094964.1"/>
    <property type="molecule type" value="Genomic_DNA"/>
</dbReference>
<dbReference type="Proteomes" id="UP001419268">
    <property type="component" value="Unassembled WGS sequence"/>
</dbReference>
<evidence type="ECO:0000256" key="1">
    <source>
        <dbReference type="SAM" id="MobiDB-lite"/>
    </source>
</evidence>
<protein>
    <submittedName>
        <fullName evidence="2">Uncharacterized protein</fullName>
    </submittedName>
</protein>
<evidence type="ECO:0000313" key="2">
    <source>
        <dbReference type="EMBL" id="KAK9094964.1"/>
    </source>
</evidence>
<dbReference type="AlphaFoldDB" id="A0AAP0HQE0"/>
<organism evidence="2 3">
    <name type="scientific">Stephania cephalantha</name>
    <dbReference type="NCBI Taxonomy" id="152367"/>
    <lineage>
        <taxon>Eukaryota</taxon>
        <taxon>Viridiplantae</taxon>
        <taxon>Streptophyta</taxon>
        <taxon>Embryophyta</taxon>
        <taxon>Tracheophyta</taxon>
        <taxon>Spermatophyta</taxon>
        <taxon>Magnoliopsida</taxon>
        <taxon>Ranunculales</taxon>
        <taxon>Menispermaceae</taxon>
        <taxon>Menispermoideae</taxon>
        <taxon>Cissampelideae</taxon>
        <taxon>Stephania</taxon>
    </lineage>
</organism>
<reference evidence="2 3" key="1">
    <citation type="submission" date="2024-01" db="EMBL/GenBank/DDBJ databases">
        <title>Genome assemblies of Stephania.</title>
        <authorList>
            <person name="Yang L."/>
        </authorList>
    </citation>
    <scope>NUCLEOTIDE SEQUENCE [LARGE SCALE GENOMIC DNA]</scope>
    <source>
        <strain evidence="2">JXDWG</strain>
        <tissue evidence="2">Leaf</tissue>
    </source>
</reference>
<sequence length="150" mass="16121">MGTTRISRNCDVAKDVNGAWDPVGQGSDRNAGEETGSEPLGDTKGNALATSICAQKDALHDEGSYVAKLQEMDLIIARGGTKGEASESYEDSLGNDEREEVMWVRLAVVEAPEAAEEQEAAEAPNPPEMKKSKKICLLLYPVGQQTGVYY</sequence>
<evidence type="ECO:0000313" key="3">
    <source>
        <dbReference type="Proteomes" id="UP001419268"/>
    </source>
</evidence>
<accession>A0AAP0HQE0</accession>
<feature type="region of interest" description="Disordered" evidence="1">
    <location>
        <begin position="15"/>
        <end position="46"/>
    </location>
</feature>
<proteinExistence type="predicted"/>
<name>A0AAP0HQE0_9MAGN</name>